<dbReference type="EMBL" id="NEVT01000003">
    <property type="protein sequence ID" value="OZI79903.1"/>
    <property type="molecule type" value="Genomic_DNA"/>
</dbReference>
<gene>
    <name evidence="3" type="ORF">CAL24_08310</name>
</gene>
<organism evidence="3 4">
    <name type="scientific">Bordetella genomosp. 2</name>
    <dbReference type="NCBI Taxonomy" id="1983456"/>
    <lineage>
        <taxon>Bacteria</taxon>
        <taxon>Pseudomonadati</taxon>
        <taxon>Pseudomonadota</taxon>
        <taxon>Betaproteobacteria</taxon>
        <taxon>Burkholderiales</taxon>
        <taxon>Alcaligenaceae</taxon>
        <taxon>Bordetella</taxon>
    </lineage>
</organism>
<feature type="region of interest" description="Disordered" evidence="1">
    <location>
        <begin position="402"/>
        <end position="427"/>
    </location>
</feature>
<evidence type="ECO:0000259" key="2">
    <source>
        <dbReference type="Pfam" id="PF06381"/>
    </source>
</evidence>
<keyword evidence="4" id="KW-1185">Reference proteome</keyword>
<feature type="domain" description="Anti-CBASS protein Acb1-like N-terminal" evidence="2">
    <location>
        <begin position="29"/>
        <end position="375"/>
    </location>
</feature>
<proteinExistence type="predicted"/>
<dbReference type="Proteomes" id="UP000215633">
    <property type="component" value="Unassembled WGS sequence"/>
</dbReference>
<dbReference type="InterPro" id="IPR024459">
    <property type="entry name" value="Acb1-like_N"/>
</dbReference>
<dbReference type="RefSeq" id="WP_094806363.1">
    <property type="nucleotide sequence ID" value="NZ_NEVT01000003.1"/>
</dbReference>
<protein>
    <recommendedName>
        <fullName evidence="2">Anti-CBASS protein Acb1-like N-terminal domain-containing protein</fullName>
    </recommendedName>
</protein>
<feature type="compositionally biased region" description="Low complexity" evidence="1">
    <location>
        <begin position="417"/>
        <end position="427"/>
    </location>
</feature>
<feature type="region of interest" description="Disordered" evidence="1">
    <location>
        <begin position="353"/>
        <end position="375"/>
    </location>
</feature>
<accession>A0A261W2U3</accession>
<feature type="compositionally biased region" description="Basic and acidic residues" evidence="1">
    <location>
        <begin position="402"/>
        <end position="414"/>
    </location>
</feature>
<comment type="caution">
    <text evidence="3">The sequence shown here is derived from an EMBL/GenBank/DDBJ whole genome shotgun (WGS) entry which is preliminary data.</text>
</comment>
<sequence length="427" mass="46470">MSFHADGYESALIGHRRLQVGQSAPLTELQLYASGGIFGRVVDAPADDAVARGVTIKGDDGRIAAELDRLKVLPALADGMRWARLTGGAAIMPITDDSARLDAPLNPARLRQIHEFRVFDLTDIDASERRYRDPYKANYGQPEVYRVRSLAPDDGTAVFYVHESRLIPIPGDPLPRRLAAVTGVPWAGRTAVERTYRAICRYQEALALALKVLERKQQGVYGMKGLAEAIQANQEAAVQKRIDLVDAVRGLLNTVAIDSEDEYVIHDANVSGVRDLVNEFQVGVSAECGMPVTILFGRSPAGQNATGEADFDGYYDLVEALQRSKGTPALERVVSLILAQESFANPPEAWSISWPSLKSPTPKEEADVRETNAKAEKAEMEALSLAVDNGLSEDEARAYMKERGQYGLKPDESGGRTAATQYAAQTA</sequence>
<dbReference type="AlphaFoldDB" id="A0A261W2U3"/>
<feature type="compositionally biased region" description="Basic and acidic residues" evidence="1">
    <location>
        <begin position="361"/>
        <end position="375"/>
    </location>
</feature>
<reference evidence="4" key="1">
    <citation type="submission" date="2017-05" db="EMBL/GenBank/DDBJ databases">
        <title>Complete and WGS of Bordetella genogroups.</title>
        <authorList>
            <person name="Spilker T."/>
            <person name="Lipuma J."/>
        </authorList>
    </citation>
    <scope>NUCLEOTIDE SEQUENCE [LARGE SCALE GENOMIC DNA]</scope>
    <source>
        <strain evidence="4">AU8256</strain>
    </source>
</reference>
<dbReference type="Pfam" id="PF06381">
    <property type="entry name" value="Phage_portal_3"/>
    <property type="match status" value="1"/>
</dbReference>
<name>A0A261W2U3_9BORD</name>
<evidence type="ECO:0000313" key="4">
    <source>
        <dbReference type="Proteomes" id="UP000215633"/>
    </source>
</evidence>
<evidence type="ECO:0000313" key="3">
    <source>
        <dbReference type="EMBL" id="OZI79903.1"/>
    </source>
</evidence>
<evidence type="ECO:0000256" key="1">
    <source>
        <dbReference type="SAM" id="MobiDB-lite"/>
    </source>
</evidence>